<keyword evidence="2" id="KW-1185">Reference proteome</keyword>
<reference evidence="1" key="1">
    <citation type="submission" date="2023-10" db="EMBL/GenBank/DDBJ databases">
        <title>Genome assembly of Pristionchus species.</title>
        <authorList>
            <person name="Yoshida K."/>
            <person name="Sommer R.J."/>
        </authorList>
    </citation>
    <scope>NUCLEOTIDE SEQUENCE</scope>
    <source>
        <strain evidence="1">RS0144</strain>
    </source>
</reference>
<gene>
    <name evidence="1" type="ORF">PENTCL1PPCAC_11478</name>
</gene>
<dbReference type="AlphaFoldDB" id="A0AAV5T538"/>
<evidence type="ECO:0000313" key="1">
    <source>
        <dbReference type="EMBL" id="GMS89303.1"/>
    </source>
</evidence>
<comment type="caution">
    <text evidence="1">The sequence shown here is derived from an EMBL/GenBank/DDBJ whole genome shotgun (WGS) entry which is preliminary data.</text>
</comment>
<organism evidence="1 2">
    <name type="scientific">Pristionchus entomophagus</name>
    <dbReference type="NCBI Taxonomy" id="358040"/>
    <lineage>
        <taxon>Eukaryota</taxon>
        <taxon>Metazoa</taxon>
        <taxon>Ecdysozoa</taxon>
        <taxon>Nematoda</taxon>
        <taxon>Chromadorea</taxon>
        <taxon>Rhabditida</taxon>
        <taxon>Rhabditina</taxon>
        <taxon>Diplogasteromorpha</taxon>
        <taxon>Diplogasteroidea</taxon>
        <taxon>Neodiplogasteridae</taxon>
        <taxon>Pristionchus</taxon>
    </lineage>
</organism>
<proteinExistence type="predicted"/>
<accession>A0AAV5T538</accession>
<dbReference type="Proteomes" id="UP001432027">
    <property type="component" value="Unassembled WGS sequence"/>
</dbReference>
<name>A0AAV5T538_9BILA</name>
<sequence length="210" mass="22542">MTCVVVYNPQSGWLYGGESVPWNVTDVFAAADLSSPVSARLKTSDGWVVARLEKGGTWILTRCADGLVAFARGAPLHYCDGAEIPNVTAAAGVKFYRATTVDQVGNGMPFTRAVLVTPLGDDGEPTSPHPFHPYDGCGVLSRHMSSRDGLISASDRDDLLLAFLVDSIQRLPSTWPIIPPGARSAVDNSTVNDAKFALLAFMRMIEMANR</sequence>
<feature type="non-terminal residue" evidence="1">
    <location>
        <position position="210"/>
    </location>
</feature>
<protein>
    <submittedName>
        <fullName evidence="1">Uncharacterized protein</fullName>
    </submittedName>
</protein>
<evidence type="ECO:0000313" key="2">
    <source>
        <dbReference type="Proteomes" id="UP001432027"/>
    </source>
</evidence>
<dbReference type="EMBL" id="BTSX01000003">
    <property type="protein sequence ID" value="GMS89303.1"/>
    <property type="molecule type" value="Genomic_DNA"/>
</dbReference>